<accession>A0A0D3IAY6</accession>
<dbReference type="HOGENOM" id="CLU_026886_2_1_1"/>
<dbReference type="KEGG" id="ehx:EMIHUDRAFT_438351"/>
<reference evidence="3" key="1">
    <citation type="journal article" date="2013" name="Nature">
        <title>Pan genome of the phytoplankton Emiliania underpins its global distribution.</title>
        <authorList>
            <person name="Read B.A."/>
            <person name="Kegel J."/>
            <person name="Klute M.J."/>
            <person name="Kuo A."/>
            <person name="Lefebvre S.C."/>
            <person name="Maumus F."/>
            <person name="Mayer C."/>
            <person name="Miller J."/>
            <person name="Monier A."/>
            <person name="Salamov A."/>
            <person name="Young J."/>
            <person name="Aguilar M."/>
            <person name="Claverie J.M."/>
            <person name="Frickenhaus S."/>
            <person name="Gonzalez K."/>
            <person name="Herman E.K."/>
            <person name="Lin Y.C."/>
            <person name="Napier J."/>
            <person name="Ogata H."/>
            <person name="Sarno A.F."/>
            <person name="Shmutz J."/>
            <person name="Schroeder D."/>
            <person name="de Vargas C."/>
            <person name="Verret F."/>
            <person name="von Dassow P."/>
            <person name="Valentin K."/>
            <person name="Van de Peer Y."/>
            <person name="Wheeler G."/>
            <person name="Dacks J.B."/>
            <person name="Delwiche C.F."/>
            <person name="Dyhrman S.T."/>
            <person name="Glockner G."/>
            <person name="John U."/>
            <person name="Richards T."/>
            <person name="Worden A.Z."/>
            <person name="Zhang X."/>
            <person name="Grigoriev I.V."/>
            <person name="Allen A.E."/>
            <person name="Bidle K."/>
            <person name="Borodovsky M."/>
            <person name="Bowler C."/>
            <person name="Brownlee C."/>
            <person name="Cock J.M."/>
            <person name="Elias M."/>
            <person name="Gladyshev V.N."/>
            <person name="Groth M."/>
            <person name="Guda C."/>
            <person name="Hadaegh A."/>
            <person name="Iglesias-Rodriguez M.D."/>
            <person name="Jenkins J."/>
            <person name="Jones B.M."/>
            <person name="Lawson T."/>
            <person name="Leese F."/>
            <person name="Lindquist E."/>
            <person name="Lobanov A."/>
            <person name="Lomsadze A."/>
            <person name="Malik S.B."/>
            <person name="Marsh M.E."/>
            <person name="Mackinder L."/>
            <person name="Mock T."/>
            <person name="Mueller-Roeber B."/>
            <person name="Pagarete A."/>
            <person name="Parker M."/>
            <person name="Probert I."/>
            <person name="Quesneville H."/>
            <person name="Raines C."/>
            <person name="Rensing S.A."/>
            <person name="Riano-Pachon D.M."/>
            <person name="Richier S."/>
            <person name="Rokitta S."/>
            <person name="Shiraiwa Y."/>
            <person name="Soanes D.M."/>
            <person name="van der Giezen M."/>
            <person name="Wahlund T.M."/>
            <person name="Williams B."/>
            <person name="Wilson W."/>
            <person name="Wolfe G."/>
            <person name="Wurch L.L."/>
        </authorList>
    </citation>
    <scope>NUCLEOTIDE SEQUENCE</scope>
</reference>
<dbReference type="InterPro" id="IPR011990">
    <property type="entry name" value="TPR-like_helical_dom_sf"/>
</dbReference>
<dbReference type="EnsemblProtists" id="EOD08421">
    <property type="protein sequence ID" value="EOD08421"/>
    <property type="gene ID" value="EMIHUDRAFT_438351"/>
</dbReference>
<feature type="region of interest" description="Disordered" evidence="1">
    <location>
        <begin position="277"/>
        <end position="316"/>
    </location>
</feature>
<dbReference type="Proteomes" id="UP000013827">
    <property type="component" value="Unassembled WGS sequence"/>
</dbReference>
<dbReference type="STRING" id="2903.R1DC36"/>
<keyword evidence="3" id="KW-1185">Reference proteome</keyword>
<sequence length="416" mass="43407">MLTPALERAEAAVDAAYALHDESYAPPADRLAAMQAARAEAEAVIASAASLAGQSKDSAVEARLQYLRGKAATCGPDGRGSAEAEQLLAVAVKLDPSLDGAWNAIGECYWQRGDLEAARGCFLGALAHRRSAASLCHLSMLLRLIARRSAPDEARAGVLESLSLAREAVRLEASQGAWFSLGNAQLAVYNTCTAGSEELHRAGKAFTQASRVGGGSSEGAMGADLAMNHGLSLFLLEALEPAMEAYATAHSLDPSVGADRMRHEVWEYARRVSDALGASGGGGGLKQRRVPLPEPPPPSAAEDTHPRADVQQLRAGDNPGVRLRLRLLAPLPESPQRLHRSFAAADRSGAVVALALFGHNLPPALRGPAAKGATVEVEAPSLVRASCEPPVGGGEGQRVAYDCLLSSWSSLRVVSA</sequence>
<dbReference type="Gene3D" id="1.25.40.10">
    <property type="entry name" value="Tetratricopeptide repeat domain"/>
    <property type="match status" value="1"/>
</dbReference>
<dbReference type="AlphaFoldDB" id="A0A0D3IAY6"/>
<evidence type="ECO:0000313" key="3">
    <source>
        <dbReference type="Proteomes" id="UP000013827"/>
    </source>
</evidence>
<name>A0A0D3IAY6_EMIH1</name>
<evidence type="ECO:0000313" key="2">
    <source>
        <dbReference type="EnsemblProtists" id="EOD08421"/>
    </source>
</evidence>
<proteinExistence type="predicted"/>
<dbReference type="SUPFAM" id="SSF48452">
    <property type="entry name" value="TPR-like"/>
    <property type="match status" value="1"/>
</dbReference>
<dbReference type="RefSeq" id="XP_005760850.1">
    <property type="nucleotide sequence ID" value="XM_005760793.1"/>
</dbReference>
<reference evidence="2" key="2">
    <citation type="submission" date="2024-10" db="UniProtKB">
        <authorList>
            <consortium name="EnsemblProtists"/>
        </authorList>
    </citation>
    <scope>IDENTIFICATION</scope>
</reference>
<dbReference type="GeneID" id="17254484"/>
<protein>
    <recommendedName>
        <fullName evidence="4">Tetratricopeptide repeat protein 5 OB fold domain-containing protein</fullName>
    </recommendedName>
</protein>
<dbReference type="eggNOG" id="ENOG502QQ6C">
    <property type="taxonomic scope" value="Eukaryota"/>
</dbReference>
<evidence type="ECO:0008006" key="4">
    <source>
        <dbReference type="Google" id="ProtNLM"/>
    </source>
</evidence>
<dbReference type="PaxDb" id="2903-EOD08421"/>
<evidence type="ECO:0000256" key="1">
    <source>
        <dbReference type="SAM" id="MobiDB-lite"/>
    </source>
</evidence>
<organism evidence="2 3">
    <name type="scientific">Emiliania huxleyi (strain CCMP1516)</name>
    <dbReference type="NCBI Taxonomy" id="280463"/>
    <lineage>
        <taxon>Eukaryota</taxon>
        <taxon>Haptista</taxon>
        <taxon>Haptophyta</taxon>
        <taxon>Prymnesiophyceae</taxon>
        <taxon>Isochrysidales</taxon>
        <taxon>Noelaerhabdaceae</taxon>
        <taxon>Emiliania</taxon>
    </lineage>
</organism>